<organism evidence="1 2">
    <name type="scientific">Gynuella sunshinyii YC6258</name>
    <dbReference type="NCBI Taxonomy" id="1445510"/>
    <lineage>
        <taxon>Bacteria</taxon>
        <taxon>Pseudomonadati</taxon>
        <taxon>Pseudomonadota</taxon>
        <taxon>Gammaproteobacteria</taxon>
        <taxon>Oceanospirillales</taxon>
        <taxon>Saccharospirillaceae</taxon>
        <taxon>Gynuella</taxon>
    </lineage>
</organism>
<name>A0A0C5VIY1_9GAMM</name>
<dbReference type="InterPro" id="IPR042268">
    <property type="entry name" value="BamC_C"/>
</dbReference>
<protein>
    <submittedName>
        <fullName evidence="1">Putative lipoprotein</fullName>
    </submittedName>
</protein>
<dbReference type="Pfam" id="PF06804">
    <property type="entry name" value="Lipoprotein_18"/>
    <property type="match status" value="1"/>
</dbReference>
<dbReference type="HOGENOM" id="CLU_1466260_0_0_6"/>
<dbReference type="EMBL" id="CP007142">
    <property type="protein sequence ID" value="AJQ94632.1"/>
    <property type="molecule type" value="Genomic_DNA"/>
</dbReference>
<reference evidence="1 2" key="1">
    <citation type="submission" date="2014-01" db="EMBL/GenBank/DDBJ databases">
        <title>Full genme sequencing of cellulolytic bacterium Gynuella sunshinyii YC6258T gen. nov., sp. nov.</title>
        <authorList>
            <person name="Khan H."/>
            <person name="Chung E.J."/>
            <person name="Chung Y.R."/>
        </authorList>
    </citation>
    <scope>NUCLEOTIDE SEQUENCE [LARGE SCALE GENOMIC DNA]</scope>
    <source>
        <strain evidence="1 2">YC6258</strain>
    </source>
</reference>
<dbReference type="InterPro" id="IPR010653">
    <property type="entry name" value="NlpB/DapX"/>
</dbReference>
<dbReference type="Proteomes" id="UP000032266">
    <property type="component" value="Chromosome"/>
</dbReference>
<gene>
    <name evidence="1" type="ORF">YC6258_02594</name>
</gene>
<evidence type="ECO:0000313" key="2">
    <source>
        <dbReference type="Proteomes" id="UP000032266"/>
    </source>
</evidence>
<dbReference type="KEGG" id="gsn:YC6258_02594"/>
<dbReference type="STRING" id="1445510.YC6258_02594"/>
<keyword evidence="2" id="KW-1185">Reference proteome</keyword>
<proteinExistence type="predicted"/>
<dbReference type="AlphaFoldDB" id="A0A0C5VIY1"/>
<evidence type="ECO:0000313" key="1">
    <source>
        <dbReference type="EMBL" id="AJQ94632.1"/>
    </source>
</evidence>
<keyword evidence="1" id="KW-0449">Lipoprotein</keyword>
<dbReference type="Gene3D" id="3.30.310.170">
    <property type="entry name" value="Outer membrane protein assembly factor BamC"/>
    <property type="match status" value="1"/>
</dbReference>
<accession>A0A0C5VIY1</accession>
<sequence length="184" mass="20714">MSVVVATLVGCSNKPRMYEAEQDKTIVLPDGVALNIDDQHIIPKGDSWPVELKRAAADIRPPISTDRNNREIVLKRDGNENPLLSIKDNFDSVWEDVVAAGSRAYGVTDINRTQGIIFLNYYDTDDGSQKKHWFFGRKIKGQFRLSLFSTTEDVQVSVQTDSDELASKETAEKILTVIESELRR</sequence>